<keyword evidence="5" id="KW-1185">Reference proteome</keyword>
<dbReference type="CDD" id="cd02440">
    <property type="entry name" value="AdoMet_MTases"/>
    <property type="match status" value="1"/>
</dbReference>
<gene>
    <name evidence="4" type="ORF">FHR36_007616</name>
</gene>
<dbReference type="SUPFAM" id="SSF53335">
    <property type="entry name" value="S-adenosyl-L-methionine-dependent methyltransferases"/>
    <property type="match status" value="1"/>
</dbReference>
<dbReference type="PANTHER" id="PTHR43464">
    <property type="entry name" value="METHYLTRANSFERASE"/>
    <property type="match status" value="1"/>
</dbReference>
<evidence type="ECO:0000313" key="5">
    <source>
        <dbReference type="Proteomes" id="UP001206483"/>
    </source>
</evidence>
<accession>A0ABT1JAD2</accession>
<evidence type="ECO:0000256" key="3">
    <source>
        <dbReference type="ARBA" id="ARBA00022691"/>
    </source>
</evidence>
<reference evidence="4 5" key="1">
    <citation type="submission" date="2022-06" db="EMBL/GenBank/DDBJ databases">
        <title>Sequencing the genomes of 1000 actinobacteria strains.</title>
        <authorList>
            <person name="Klenk H.-P."/>
        </authorList>
    </citation>
    <scope>NUCLEOTIDE SEQUENCE [LARGE SCALE GENOMIC DNA]</scope>
    <source>
        <strain evidence="4 5">DSM 41656</strain>
    </source>
</reference>
<sequence>MRAEASPTRSLHHWHLRSLRLGRVLDVGCGVGRNLRDLPPGSVGVDRDAAAVAVGRSRGLDCFTDREFLAASAFGPGTFDSLLCAHVLEHLPGRVADDLLDTFLPYVRPGGRVVLICPQEAGFATDATQVRPVDFAGLREHAGRLGLAVHRQYSFPLVRRAGRFFPYNESVLVGSRPLEASAPGSAVRGQR</sequence>
<evidence type="ECO:0000313" key="4">
    <source>
        <dbReference type="EMBL" id="MCP2314415.1"/>
    </source>
</evidence>
<dbReference type="RefSeq" id="WP_253804732.1">
    <property type="nucleotide sequence ID" value="NZ_BAAAUB010000035.1"/>
</dbReference>
<keyword evidence="1 4" id="KW-0489">Methyltransferase</keyword>
<keyword evidence="3" id="KW-0949">S-adenosyl-L-methionine</keyword>
<dbReference type="InterPro" id="IPR029063">
    <property type="entry name" value="SAM-dependent_MTases_sf"/>
</dbReference>
<proteinExistence type="predicted"/>
<dbReference type="GO" id="GO:0008168">
    <property type="term" value="F:methyltransferase activity"/>
    <property type="evidence" value="ECO:0007669"/>
    <property type="project" value="UniProtKB-KW"/>
</dbReference>
<dbReference type="Proteomes" id="UP001206483">
    <property type="component" value="Unassembled WGS sequence"/>
</dbReference>
<evidence type="ECO:0000256" key="1">
    <source>
        <dbReference type="ARBA" id="ARBA00022603"/>
    </source>
</evidence>
<dbReference type="EMBL" id="JAMZDX010000009">
    <property type="protein sequence ID" value="MCP2314415.1"/>
    <property type="molecule type" value="Genomic_DNA"/>
</dbReference>
<protein>
    <submittedName>
        <fullName evidence="4">SAM-dependent methyltransferase</fullName>
    </submittedName>
</protein>
<organism evidence="4 5">
    <name type="scientific">Kitasatospora paracochleata</name>
    <dbReference type="NCBI Taxonomy" id="58354"/>
    <lineage>
        <taxon>Bacteria</taxon>
        <taxon>Bacillati</taxon>
        <taxon>Actinomycetota</taxon>
        <taxon>Actinomycetes</taxon>
        <taxon>Kitasatosporales</taxon>
        <taxon>Streptomycetaceae</taxon>
        <taxon>Kitasatospora</taxon>
    </lineage>
</organism>
<comment type="caution">
    <text evidence="4">The sequence shown here is derived from an EMBL/GenBank/DDBJ whole genome shotgun (WGS) entry which is preliminary data.</text>
</comment>
<dbReference type="GO" id="GO:0032259">
    <property type="term" value="P:methylation"/>
    <property type="evidence" value="ECO:0007669"/>
    <property type="project" value="UniProtKB-KW"/>
</dbReference>
<dbReference type="Pfam" id="PF13489">
    <property type="entry name" value="Methyltransf_23"/>
    <property type="match status" value="1"/>
</dbReference>
<evidence type="ECO:0000256" key="2">
    <source>
        <dbReference type="ARBA" id="ARBA00022679"/>
    </source>
</evidence>
<dbReference type="PANTHER" id="PTHR43464:SF19">
    <property type="entry name" value="UBIQUINONE BIOSYNTHESIS O-METHYLTRANSFERASE, MITOCHONDRIAL"/>
    <property type="match status" value="1"/>
</dbReference>
<name>A0ABT1JAD2_9ACTN</name>
<keyword evidence="2" id="KW-0808">Transferase</keyword>
<dbReference type="Gene3D" id="3.40.50.150">
    <property type="entry name" value="Vaccinia Virus protein VP39"/>
    <property type="match status" value="1"/>
</dbReference>